<dbReference type="SUPFAM" id="SSF46689">
    <property type="entry name" value="Homeodomain-like"/>
    <property type="match status" value="1"/>
</dbReference>
<comment type="subcellular location">
    <subcellularLocation>
        <location evidence="1 6">Nucleus</location>
    </subcellularLocation>
</comment>
<dbReference type="FunFam" id="1.10.10.60:FF:000019">
    <property type="entry name" value="Ligand-dependent corepressor isoform 1"/>
    <property type="match status" value="1"/>
</dbReference>
<keyword evidence="2" id="KW-0805">Transcription regulation</keyword>
<dbReference type="PANTHER" id="PTHR21545:SF14">
    <property type="entry name" value="LIGAND-DEPENDENT COREPRESSOR"/>
    <property type="match status" value="1"/>
</dbReference>
<organism evidence="9 10">
    <name type="scientific">Cyprinodon variegatus</name>
    <name type="common">Sheepshead minnow</name>
    <dbReference type="NCBI Taxonomy" id="28743"/>
    <lineage>
        <taxon>Eukaryota</taxon>
        <taxon>Metazoa</taxon>
        <taxon>Chordata</taxon>
        <taxon>Craniata</taxon>
        <taxon>Vertebrata</taxon>
        <taxon>Euteleostomi</taxon>
        <taxon>Actinopterygii</taxon>
        <taxon>Neopterygii</taxon>
        <taxon>Teleostei</taxon>
        <taxon>Neoteleostei</taxon>
        <taxon>Acanthomorphata</taxon>
        <taxon>Ovalentaria</taxon>
        <taxon>Atherinomorphae</taxon>
        <taxon>Cyprinodontiformes</taxon>
        <taxon>Cyprinodontidae</taxon>
        <taxon>Cyprinodon</taxon>
    </lineage>
</organism>
<dbReference type="Proteomes" id="UP000265020">
    <property type="component" value="Unassembled WGS sequence"/>
</dbReference>
<accession>A0A3Q2CA25</accession>
<feature type="DNA-binding region" description="H-T-H motif" evidence="6">
    <location>
        <begin position="520"/>
        <end position="540"/>
    </location>
</feature>
<evidence type="ECO:0000256" key="7">
    <source>
        <dbReference type="SAM" id="MobiDB-lite"/>
    </source>
</evidence>
<evidence type="ECO:0000256" key="4">
    <source>
        <dbReference type="ARBA" id="ARBA00023163"/>
    </source>
</evidence>
<dbReference type="GO" id="GO:0003677">
    <property type="term" value="F:DNA binding"/>
    <property type="evidence" value="ECO:0007669"/>
    <property type="project" value="UniProtKB-UniRule"/>
</dbReference>
<keyword evidence="3 6" id="KW-0238">DNA-binding</keyword>
<feature type="region of interest" description="Disordered" evidence="7">
    <location>
        <begin position="447"/>
        <end position="496"/>
    </location>
</feature>
<dbReference type="GeneTree" id="ENSGT00940000162611"/>
<dbReference type="AlphaFoldDB" id="A0A3Q2CA25"/>
<reference evidence="9" key="1">
    <citation type="submission" date="2025-08" db="UniProtKB">
        <authorList>
            <consortium name="Ensembl"/>
        </authorList>
    </citation>
    <scope>IDENTIFICATION</scope>
</reference>
<dbReference type="OrthoDB" id="10028342at2759"/>
<feature type="region of interest" description="Disordered" evidence="7">
    <location>
        <begin position="152"/>
        <end position="192"/>
    </location>
</feature>
<reference evidence="9" key="2">
    <citation type="submission" date="2025-09" db="UniProtKB">
        <authorList>
            <consortium name="Ensembl"/>
        </authorList>
    </citation>
    <scope>IDENTIFICATION</scope>
</reference>
<evidence type="ECO:0000259" key="8">
    <source>
        <dbReference type="PROSITE" id="PS50960"/>
    </source>
</evidence>
<protein>
    <submittedName>
        <fullName evidence="9">Ligand-dependent corepressor-like</fullName>
    </submittedName>
</protein>
<name>A0A3Q2CA25_CYPVA</name>
<dbReference type="Pfam" id="PF05225">
    <property type="entry name" value="HTH_psq"/>
    <property type="match status" value="1"/>
</dbReference>
<keyword evidence="10" id="KW-1185">Reference proteome</keyword>
<dbReference type="PANTHER" id="PTHR21545">
    <property type="entry name" value="TRANSCRIPTION FACTOR MLR1/2"/>
    <property type="match status" value="1"/>
</dbReference>
<proteinExistence type="predicted"/>
<evidence type="ECO:0000256" key="5">
    <source>
        <dbReference type="ARBA" id="ARBA00023242"/>
    </source>
</evidence>
<evidence type="ECO:0000313" key="9">
    <source>
        <dbReference type="Ensembl" id="ENSCVAP00000001587.1"/>
    </source>
</evidence>
<feature type="compositionally biased region" description="Basic and acidic residues" evidence="7">
    <location>
        <begin position="572"/>
        <end position="590"/>
    </location>
</feature>
<feature type="domain" description="HTH psq-type" evidence="8">
    <location>
        <begin position="492"/>
        <end position="544"/>
    </location>
</feature>
<dbReference type="Ensembl" id="ENSCVAT00000013172.1">
    <property type="protein sequence ID" value="ENSCVAP00000001587.1"/>
    <property type="gene ID" value="ENSCVAG00000002579.1"/>
</dbReference>
<keyword evidence="4" id="KW-0804">Transcription</keyword>
<feature type="region of interest" description="Disordered" evidence="7">
    <location>
        <begin position="312"/>
        <end position="334"/>
    </location>
</feature>
<evidence type="ECO:0000256" key="6">
    <source>
        <dbReference type="PROSITE-ProRule" id="PRU00320"/>
    </source>
</evidence>
<feature type="compositionally biased region" description="Low complexity" evidence="7">
    <location>
        <begin position="157"/>
        <end position="175"/>
    </location>
</feature>
<evidence type="ECO:0000256" key="1">
    <source>
        <dbReference type="ARBA" id="ARBA00004123"/>
    </source>
</evidence>
<evidence type="ECO:0000256" key="3">
    <source>
        <dbReference type="ARBA" id="ARBA00023125"/>
    </source>
</evidence>
<dbReference type="GO" id="GO:0006357">
    <property type="term" value="P:regulation of transcription by RNA polymerase II"/>
    <property type="evidence" value="ECO:0007669"/>
    <property type="project" value="TreeGrafter"/>
</dbReference>
<keyword evidence="5 6" id="KW-0539">Nucleus</keyword>
<evidence type="ECO:0000313" key="10">
    <source>
        <dbReference type="Proteomes" id="UP000265020"/>
    </source>
</evidence>
<dbReference type="InterPro" id="IPR007889">
    <property type="entry name" value="HTH_Psq"/>
</dbReference>
<feature type="compositionally biased region" description="Polar residues" evidence="7">
    <location>
        <begin position="469"/>
        <end position="480"/>
    </location>
</feature>
<sequence length="590" mass="65817">MASLCKKQQCTIDRRGFRQELDSWRHKLIHCVGFESILEGLIGPELEEDLKVFKNSAPVTDWSFDENCLFCCLRRDKVKEHLFGLNKERLEDTPKPLLVKDQIKIIRLEKKAEEFLKAVLCRKDVPNFSEPHIPLVAREILQRMISQFAAEYTSKTSSPQGSSSDSPPQSDQSRPAPRPLPAGTPSVSPADILTVPAQNQNPVLSKLLMADQEAPLDLTIKRPATEPHEQDGVLDLSIKKNRYSNSSSISAHSLCSSPAVSTLKWPSLREDGQVGLLMKNLQNGRKRENIGHSACSKPTSSLAYSLHIKKEPKLDSDPESPLSQNHRSDHTGLLRNASSSWNCKTNFGALLKLKTRDEANEHFKDMPQLLEAAGLLSNALSTEKKYLKEESKNQEHSLSRLQSFDIKIPQVRVLTTGSEPSMPSEYLGPVSENVVAKKLCSILPRQIQKRSSGGSNSSGSDKDCWSFPTDHQASAGNCSVDTEPDPGNKLPRKKRGRYRQYNTELLEEAIVVVMGGKMSVSKAQSVYGIPHSTLEYKVKERLGTLKHPPKKKMKLTSNMDEDGVSLPPEGGEIQKNEKKNRSHLKRNEPI</sequence>
<dbReference type="PROSITE" id="PS50960">
    <property type="entry name" value="HTH_PSQ"/>
    <property type="match status" value="1"/>
</dbReference>
<dbReference type="GO" id="GO:0005634">
    <property type="term" value="C:nucleus"/>
    <property type="evidence" value="ECO:0007669"/>
    <property type="project" value="UniProtKB-SubCell"/>
</dbReference>
<dbReference type="Gene3D" id="1.10.10.60">
    <property type="entry name" value="Homeodomain-like"/>
    <property type="match status" value="1"/>
</dbReference>
<dbReference type="InterPro" id="IPR009057">
    <property type="entry name" value="Homeodomain-like_sf"/>
</dbReference>
<dbReference type="GeneID" id="107086607"/>
<feature type="region of interest" description="Disordered" evidence="7">
    <location>
        <begin position="545"/>
        <end position="590"/>
    </location>
</feature>
<evidence type="ECO:0000256" key="2">
    <source>
        <dbReference type="ARBA" id="ARBA00023015"/>
    </source>
</evidence>
<dbReference type="RefSeq" id="XP_015233154.1">
    <property type="nucleotide sequence ID" value="XM_015377668.1"/>
</dbReference>